<dbReference type="OrthoDB" id="6384283at2"/>
<keyword evidence="1" id="KW-0812">Transmembrane</keyword>
<evidence type="ECO:0008006" key="4">
    <source>
        <dbReference type="Google" id="ProtNLM"/>
    </source>
</evidence>
<evidence type="ECO:0000313" key="3">
    <source>
        <dbReference type="Proteomes" id="UP000192472"/>
    </source>
</evidence>
<dbReference type="Proteomes" id="UP000192472">
    <property type="component" value="Unassembled WGS sequence"/>
</dbReference>
<protein>
    <recommendedName>
        <fullName evidence="4">DUF4199 domain-containing protein</fullName>
    </recommendedName>
</protein>
<organism evidence="2 3">
    <name type="scientific">Reichenbachiella faecimaris</name>
    <dbReference type="NCBI Taxonomy" id="692418"/>
    <lineage>
        <taxon>Bacteria</taxon>
        <taxon>Pseudomonadati</taxon>
        <taxon>Bacteroidota</taxon>
        <taxon>Cytophagia</taxon>
        <taxon>Cytophagales</taxon>
        <taxon>Reichenbachiellaceae</taxon>
        <taxon>Reichenbachiella</taxon>
    </lineage>
</organism>
<proteinExistence type="predicted"/>
<keyword evidence="1" id="KW-0472">Membrane</keyword>
<evidence type="ECO:0000313" key="2">
    <source>
        <dbReference type="EMBL" id="SMD38783.1"/>
    </source>
</evidence>
<dbReference type="AlphaFoldDB" id="A0A1W2GQ43"/>
<dbReference type="InterPro" id="IPR025250">
    <property type="entry name" value="DUF4199"/>
</dbReference>
<name>A0A1W2GQ43_REIFA</name>
<dbReference type="EMBL" id="FWYF01000005">
    <property type="protein sequence ID" value="SMD38783.1"/>
    <property type="molecule type" value="Genomic_DNA"/>
</dbReference>
<feature type="transmembrane region" description="Helical" evidence="1">
    <location>
        <begin position="76"/>
        <end position="97"/>
    </location>
</feature>
<reference evidence="2 3" key="1">
    <citation type="submission" date="2017-04" db="EMBL/GenBank/DDBJ databases">
        <authorList>
            <person name="Afonso C.L."/>
            <person name="Miller P.J."/>
            <person name="Scott M.A."/>
            <person name="Spackman E."/>
            <person name="Goraichik I."/>
            <person name="Dimitrov K.M."/>
            <person name="Suarez D.L."/>
            <person name="Swayne D.E."/>
        </authorList>
    </citation>
    <scope>NUCLEOTIDE SEQUENCE [LARGE SCALE GENOMIC DNA]</scope>
    <source>
        <strain evidence="2 3">DSM 26133</strain>
    </source>
</reference>
<keyword evidence="3" id="KW-1185">Reference proteome</keyword>
<dbReference type="Pfam" id="PF13858">
    <property type="entry name" value="DUF4199"/>
    <property type="match status" value="1"/>
</dbReference>
<sequence length="170" mass="18879">MKNIAIKYGLVGSVVMMLGVMLPFWIYGEDMELGAGEVYGYASMILSLTAIYFGIKQYKTELEGVLSFKQAFIFGTFVNFIAALAFGIFSYVLYAWLMPDFLQTYLDHSIAMVKTNNSLSAEEMEAELAYINNGKDLWLSPAFGGLLMFGTVFPIGLVMTLISSFALKTK</sequence>
<keyword evidence="1" id="KW-1133">Transmembrane helix</keyword>
<feature type="transmembrane region" description="Helical" evidence="1">
    <location>
        <begin position="7"/>
        <end position="26"/>
    </location>
</feature>
<gene>
    <name evidence="2" type="ORF">SAMN04488029_3877</name>
</gene>
<evidence type="ECO:0000256" key="1">
    <source>
        <dbReference type="SAM" id="Phobius"/>
    </source>
</evidence>
<dbReference type="STRING" id="692418.SAMN04488029_3877"/>
<feature type="transmembrane region" description="Helical" evidence="1">
    <location>
        <begin position="142"/>
        <end position="167"/>
    </location>
</feature>
<dbReference type="RefSeq" id="WP_084374501.1">
    <property type="nucleotide sequence ID" value="NZ_FWYF01000005.1"/>
</dbReference>
<feature type="transmembrane region" description="Helical" evidence="1">
    <location>
        <begin position="38"/>
        <end position="55"/>
    </location>
</feature>
<accession>A0A1W2GQ43</accession>